<feature type="region of interest" description="Disordered" evidence="1">
    <location>
        <begin position="792"/>
        <end position="824"/>
    </location>
</feature>
<evidence type="ECO:0008006" key="6">
    <source>
        <dbReference type="Google" id="ProtNLM"/>
    </source>
</evidence>
<dbReference type="AlphaFoldDB" id="A0A0L0HFF6"/>
<gene>
    <name evidence="4" type="ORF">SPPG_04914</name>
</gene>
<feature type="domain" description="Telomerase activating protein Est1-like N-terminal" evidence="3">
    <location>
        <begin position="63"/>
        <end position="193"/>
    </location>
</feature>
<keyword evidence="5" id="KW-1185">Reference proteome</keyword>
<dbReference type="InterPro" id="IPR045153">
    <property type="entry name" value="Est1/Ebs1-like"/>
</dbReference>
<proteinExistence type="predicted"/>
<name>A0A0L0HFF6_SPIPD</name>
<evidence type="ECO:0000313" key="5">
    <source>
        <dbReference type="Proteomes" id="UP000053201"/>
    </source>
</evidence>
<dbReference type="RefSeq" id="XP_016607563.1">
    <property type="nucleotide sequence ID" value="XM_016753153.1"/>
</dbReference>
<dbReference type="eggNOG" id="KOG2162">
    <property type="taxonomic scope" value="Eukaryota"/>
</dbReference>
<feature type="compositionally biased region" description="Low complexity" evidence="1">
    <location>
        <begin position="754"/>
        <end position="766"/>
    </location>
</feature>
<dbReference type="Gene3D" id="1.25.40.10">
    <property type="entry name" value="Tetratricopeptide repeat domain"/>
    <property type="match status" value="1"/>
</dbReference>
<dbReference type="STRING" id="645134.A0A0L0HFF6"/>
<dbReference type="GeneID" id="27688339"/>
<dbReference type="InterPro" id="IPR011990">
    <property type="entry name" value="TPR-like_helical_dom_sf"/>
</dbReference>
<dbReference type="OMA" id="WIQLIVR"/>
<dbReference type="VEuPathDB" id="FungiDB:SPPG_04914"/>
<evidence type="ECO:0000256" key="1">
    <source>
        <dbReference type="SAM" id="MobiDB-lite"/>
    </source>
</evidence>
<reference evidence="4 5" key="1">
    <citation type="submission" date="2009-08" db="EMBL/GenBank/DDBJ databases">
        <title>The Genome Sequence of Spizellomyces punctatus strain DAOM BR117.</title>
        <authorList>
            <consortium name="The Broad Institute Genome Sequencing Platform"/>
            <person name="Russ C."/>
            <person name="Cuomo C."/>
            <person name="Shea T."/>
            <person name="Young S.K."/>
            <person name="Zeng Q."/>
            <person name="Koehrsen M."/>
            <person name="Haas B."/>
            <person name="Borodovsky M."/>
            <person name="Guigo R."/>
            <person name="Alvarado L."/>
            <person name="Berlin A."/>
            <person name="Bochicchio J."/>
            <person name="Borenstein D."/>
            <person name="Chapman S."/>
            <person name="Chen Z."/>
            <person name="Engels R."/>
            <person name="Freedman E."/>
            <person name="Gellesch M."/>
            <person name="Goldberg J."/>
            <person name="Griggs A."/>
            <person name="Gujja S."/>
            <person name="Heiman D."/>
            <person name="Hepburn T."/>
            <person name="Howarth C."/>
            <person name="Jen D."/>
            <person name="Larson L."/>
            <person name="Lewis B."/>
            <person name="Mehta T."/>
            <person name="Park D."/>
            <person name="Pearson M."/>
            <person name="Roberts A."/>
            <person name="Saif S."/>
            <person name="Shenoy N."/>
            <person name="Sisk P."/>
            <person name="Stolte C."/>
            <person name="Sykes S."/>
            <person name="Thomson T."/>
            <person name="Walk T."/>
            <person name="White J."/>
            <person name="Yandava C."/>
            <person name="Burger G."/>
            <person name="Gray M.W."/>
            <person name="Holland P.W.H."/>
            <person name="King N."/>
            <person name="Lang F.B.F."/>
            <person name="Roger A.J."/>
            <person name="Ruiz-Trillo I."/>
            <person name="Lander E."/>
            <person name="Nusbaum C."/>
        </authorList>
    </citation>
    <scope>NUCLEOTIDE SEQUENCE [LARGE SCALE GENOMIC DNA]</scope>
    <source>
        <strain evidence="4 5">DAOM BR117</strain>
    </source>
</reference>
<feature type="domain" description="DNA/RNA-binding" evidence="2">
    <location>
        <begin position="204"/>
        <end position="490"/>
    </location>
</feature>
<evidence type="ECO:0000259" key="3">
    <source>
        <dbReference type="Pfam" id="PF10374"/>
    </source>
</evidence>
<protein>
    <recommendedName>
        <fullName evidence="6">DNA/RNA-binding domain-containing protein</fullName>
    </recommendedName>
</protein>
<evidence type="ECO:0000313" key="4">
    <source>
        <dbReference type="EMBL" id="KNC99523.1"/>
    </source>
</evidence>
<dbReference type="GO" id="GO:0042162">
    <property type="term" value="F:telomeric DNA binding"/>
    <property type="evidence" value="ECO:0007669"/>
    <property type="project" value="TreeGrafter"/>
</dbReference>
<dbReference type="PANTHER" id="PTHR15696:SF0">
    <property type="entry name" value="TELOMERASE-BINDING PROTEIN EST1A"/>
    <property type="match status" value="1"/>
</dbReference>
<dbReference type="InterPro" id="IPR019458">
    <property type="entry name" value="Est1-like_N"/>
</dbReference>
<organism evidence="4 5">
    <name type="scientific">Spizellomyces punctatus (strain DAOM BR117)</name>
    <dbReference type="NCBI Taxonomy" id="645134"/>
    <lineage>
        <taxon>Eukaryota</taxon>
        <taxon>Fungi</taxon>
        <taxon>Fungi incertae sedis</taxon>
        <taxon>Chytridiomycota</taxon>
        <taxon>Chytridiomycota incertae sedis</taxon>
        <taxon>Chytridiomycetes</taxon>
        <taxon>Spizellomycetales</taxon>
        <taxon>Spizellomycetaceae</taxon>
        <taxon>Spizellomyces</taxon>
    </lineage>
</organism>
<dbReference type="InterPro" id="IPR018834">
    <property type="entry name" value="DNA/RNA-bd_Est1-type"/>
</dbReference>
<dbReference type="Proteomes" id="UP000053201">
    <property type="component" value="Unassembled WGS sequence"/>
</dbReference>
<dbReference type="PANTHER" id="PTHR15696">
    <property type="entry name" value="SMG-7 SUPPRESSOR WITH MORPHOLOGICAL EFFECT ON GENITALIA PROTEIN 7"/>
    <property type="match status" value="1"/>
</dbReference>
<dbReference type="OrthoDB" id="69928at2759"/>
<dbReference type="Pfam" id="PF10374">
    <property type="entry name" value="EST1"/>
    <property type="match status" value="1"/>
</dbReference>
<accession>A0A0L0HFF6</accession>
<dbReference type="EMBL" id="KQ257457">
    <property type="protein sequence ID" value="KNC99523.1"/>
    <property type="molecule type" value="Genomic_DNA"/>
</dbReference>
<feature type="region of interest" description="Disordered" evidence="1">
    <location>
        <begin position="726"/>
        <end position="779"/>
    </location>
</feature>
<evidence type="ECO:0000259" key="2">
    <source>
        <dbReference type="Pfam" id="PF10373"/>
    </source>
</evidence>
<sequence>MPGAPALALLSSTAELEKKLRQLLKVKGSGPFQEDVQTVRSRLRGELQDVILLDYDLAATNDAEANLWKLVHYKTIEEFRKKLKEATSRARRAGRSISAEDRKELRVLTSSFRNFLADATAFYLRFIWRLTHHFSLHTVELIVLKKLDFDLPGENPDALPHSQITPELQQRAIATCHRSLIYLGDLARYREIHADRKEKNWLPAKMFYNIAIRLIPSNGNPFNQLAVINTYAGNVLGAVECYFRSLVIQQPFSTAQDNLTILFEKVQKRTLTEQREVSDPNDHDSFAEEFIALHGEVMGVNKSLDGLRLREQAWLSHFHRLLMDTSFNRETLMRLFVVNMAVGHILRSRMQADITESLSPASVAATRSLQAQKLDEIIVFTIDMFRMLLETTLEHLQPCERNSSSGRSLGAENSEFDGALAVIKIVSRWLKNQWMRFATLLAEKKDLWTVYAAFLTAVSRMVEKDALLEQDQLPFLREDEDLEGFLPLQPDVIPSNRATYPVHSFGDHLEQRRRSLSAEAETRARLISILRTSLFFTDVEQAPLFLRTETQNSEETWVFSASFPGRTASSWTTSSGASGSLSSSKSIGSATGLQHPEISDDDEDILMFTPHQIREAISSFPEQVMETPHGLPDFFPSGPMDPLGEAASILVPISKGTGQELAQGNTLHGYKRPLQELNYSKPMAVPGERGKTAFASASPDSNGVFGTSADAVNTMAFLGLGSPLWNKSRPSPDATVHEAAREADSGAPAFVPWSSSLSTASTGGSAVPRPASSALSSGPHISLTSTNPLSALPALGMGTSRLPNTTAMPNSPFGLDPSPSSLSSQWNGEYNFPFGGPMGASKPSPQGTANIGQPLPPLGDSMLSWLGSVTDAFATPPMQGVNTSWLHTSPFDASISPVSHTRENRQLALGLFASTSSHGKGKEETA</sequence>
<feature type="region of interest" description="Disordered" evidence="1">
    <location>
        <begin position="567"/>
        <end position="596"/>
    </location>
</feature>
<dbReference type="InParanoid" id="A0A0L0HFF6"/>
<dbReference type="Pfam" id="PF10373">
    <property type="entry name" value="EST1_DNA_bind"/>
    <property type="match status" value="1"/>
</dbReference>
<dbReference type="GO" id="GO:0005697">
    <property type="term" value="C:telomerase holoenzyme complex"/>
    <property type="evidence" value="ECO:0007669"/>
    <property type="project" value="TreeGrafter"/>
</dbReference>
<dbReference type="SUPFAM" id="SSF48452">
    <property type="entry name" value="TPR-like"/>
    <property type="match status" value="1"/>
</dbReference>
<dbReference type="GO" id="GO:0000184">
    <property type="term" value="P:nuclear-transcribed mRNA catabolic process, nonsense-mediated decay"/>
    <property type="evidence" value="ECO:0007669"/>
    <property type="project" value="TreeGrafter"/>
</dbReference>
<feature type="compositionally biased region" description="Basic and acidic residues" evidence="1">
    <location>
        <begin position="735"/>
        <end position="744"/>
    </location>
</feature>
<dbReference type="GO" id="GO:0070034">
    <property type="term" value="F:telomerase RNA binding"/>
    <property type="evidence" value="ECO:0007669"/>
    <property type="project" value="TreeGrafter"/>
</dbReference>
<feature type="compositionally biased region" description="Low complexity" evidence="1">
    <location>
        <begin position="567"/>
        <end position="592"/>
    </location>
</feature>